<dbReference type="EMBL" id="AUYC01000095">
    <property type="protein sequence ID" value="KZN57540.1"/>
    <property type="molecule type" value="Genomic_DNA"/>
</dbReference>
<gene>
    <name evidence="2" type="ORF">N473_06555</name>
</gene>
<evidence type="ECO:0000313" key="3">
    <source>
        <dbReference type="Proteomes" id="UP000076486"/>
    </source>
</evidence>
<dbReference type="Proteomes" id="UP000076486">
    <property type="component" value="Unassembled WGS sequence"/>
</dbReference>
<accession>A0A167H1V2</accession>
<keyword evidence="1" id="KW-0732">Signal</keyword>
<dbReference type="PATRIC" id="fig|1365248.3.peg.5336"/>
<dbReference type="AlphaFoldDB" id="A0A167H1V2"/>
<proteinExistence type="predicted"/>
<feature type="chain" id="PRO_5007887312" description="Lipoprotein" evidence="1">
    <location>
        <begin position="22"/>
        <end position="133"/>
    </location>
</feature>
<sequence>MKAKLLLSTLAALCISACSHSQSTERVRPALLTEVTPSIRTELGRAIVSLKGGTVPTLAIDVFTQSPQLMLTQGQSLEKYAAGMTNTSLSSLPISAFELQLRDNRCVLYYPKSGQFVPLQYAKCIAYNKKDPA</sequence>
<reference evidence="2 3" key="1">
    <citation type="submission" date="2013-07" db="EMBL/GenBank/DDBJ databases">
        <title>Comparative Genomic and Metabolomic Analysis of Twelve Strains of Pseudoalteromonas luteoviolacea.</title>
        <authorList>
            <person name="Vynne N.G."/>
            <person name="Mansson M."/>
            <person name="Gram L."/>
        </authorList>
    </citation>
    <scope>NUCLEOTIDE SEQUENCE [LARGE SCALE GENOMIC DNA]</scope>
    <source>
        <strain evidence="2 3">CPMOR-1</strain>
    </source>
</reference>
<dbReference type="RefSeq" id="WP_063370325.1">
    <property type="nucleotide sequence ID" value="NZ_AUYC01000095.1"/>
</dbReference>
<name>A0A167H1V2_9GAMM</name>
<evidence type="ECO:0000256" key="1">
    <source>
        <dbReference type="SAM" id="SignalP"/>
    </source>
</evidence>
<feature type="signal peptide" evidence="1">
    <location>
        <begin position="1"/>
        <end position="21"/>
    </location>
</feature>
<comment type="caution">
    <text evidence="2">The sequence shown here is derived from an EMBL/GenBank/DDBJ whole genome shotgun (WGS) entry which is preliminary data.</text>
</comment>
<organism evidence="2 3">
    <name type="scientific">Pseudoalteromonas luteoviolacea CPMOR-1</name>
    <dbReference type="NCBI Taxonomy" id="1365248"/>
    <lineage>
        <taxon>Bacteria</taxon>
        <taxon>Pseudomonadati</taxon>
        <taxon>Pseudomonadota</taxon>
        <taxon>Gammaproteobacteria</taxon>
        <taxon>Alteromonadales</taxon>
        <taxon>Pseudoalteromonadaceae</taxon>
        <taxon>Pseudoalteromonas</taxon>
    </lineage>
</organism>
<evidence type="ECO:0000313" key="2">
    <source>
        <dbReference type="EMBL" id="KZN57540.1"/>
    </source>
</evidence>
<protein>
    <recommendedName>
        <fullName evidence="4">Lipoprotein</fullName>
    </recommendedName>
</protein>
<evidence type="ECO:0008006" key="4">
    <source>
        <dbReference type="Google" id="ProtNLM"/>
    </source>
</evidence>